<keyword evidence="3" id="KW-0808">Transferase</keyword>
<evidence type="ECO:0000256" key="1">
    <source>
        <dbReference type="ARBA" id="ARBA00000885"/>
    </source>
</evidence>
<name>A0A507DQV9_9FUNG</name>
<dbReference type="STRING" id="286115.A0A507DQV9"/>
<evidence type="ECO:0000256" key="5">
    <source>
        <dbReference type="PROSITE-ProRule" id="PRU00104"/>
    </source>
</evidence>
<evidence type="ECO:0000259" key="7">
    <source>
        <dbReference type="PROSITE" id="PS50237"/>
    </source>
</evidence>
<accession>A0A507DQV9</accession>
<sequence>MFTSDTYTPKLPTYTLLNTDVDGSMSFLGKTSSKASDIVNQARQQRAHREAQRAAEATSQTENRAAAIIQTSYAAWSSRISALDTLRFEWDLRTATWATPQDLVLASFLLLSFYVPHLDTLRLSTLIKSITSQKISPFVVLLARSSTTRASLRTLTTLVKTSFERLCGPAILTPAKSSIIPPTSPASANDEGGLYLSGVELRWLLITLNATSWPSPLHPLLVIVYDSLKQNDLYKLLGSALQRRLTYIGSSCRHKTKDQLDEKCVKSTYLWMASAITISTYPLSLPALNNLLPTQLPFVKLFLETFWTIPMFVNLLDQQSATIIQQKVKYRRILHVLKSDTSIVAGLSGEDALCLLANLVEWKANQENISTDEDENLILVLVQILNHCKQFITSTSRKTTPGKTQQWERILESASYLWSRSFLTSLLSSIVAFAPTSNATSPKDTRKLVTKPPSSISSLSNGSSIQTRAELTRASAHLLAISSLYLSLSQALIPSRTAIMSSVGFTPGFVPDLLMKAAIQPNKELFHPVLHLFCELASRLYLTLDDEEVYERQTPFTLSETTAMASFLNQFCFTYLYSNPPPSDAGSSIDPAYIACRRLLSLLYDRSTRRSFTEIKDFWLVREVKKTSFIEEITNGDARALEILSRMPQTVPFKHRVEIFRALVQREKATVPSHPQVITVNRKRILEDGYRQLGKLLPSQLKQTIRIRFVNELGLPEAGIDQHGIFKEFLEELVKMAFDKDLNLFRVNRDGLAFPSSTAFVHEDHLRLFEFVGRVLGKGLFEGITLDIPLVSSIYAKLLGKSPSLEDLPSVDPELYKNLTFVKHYDGDVEDLSLTFTIDVDVFGKIETKSLKYGGCGMSVTNTNRYEYIYLMADAKLNHECKDEISAFVTGFQAVISRKWLSFYNPSELAKMMCGESVSLDINDLRANTVYEGGYFEQHRTIRMLWSLVGRLDPELQGKFLKFVTSCSRPPVGGFKHLSPPFTIRFVPATDADEVPGNANNIPAGTLLTQAIASMFGFSKDSGRLPTSSTCFNLLKLPAYTKKSTLEKKLLYAITSGSGFELS</sequence>
<gene>
    <name evidence="8" type="ORF">SeMB42_g00467</name>
</gene>
<dbReference type="PANTHER" id="PTHR45700:SF2">
    <property type="entry name" value="UBIQUITIN-PROTEIN LIGASE E3C"/>
    <property type="match status" value="1"/>
</dbReference>
<evidence type="ECO:0000256" key="2">
    <source>
        <dbReference type="ARBA" id="ARBA00012485"/>
    </source>
</evidence>
<proteinExistence type="predicted"/>
<dbReference type="GO" id="GO:0006511">
    <property type="term" value="P:ubiquitin-dependent protein catabolic process"/>
    <property type="evidence" value="ECO:0007669"/>
    <property type="project" value="TreeGrafter"/>
</dbReference>
<dbReference type="Gene3D" id="3.30.2160.10">
    <property type="entry name" value="Hect, E3 ligase catalytic domain"/>
    <property type="match status" value="1"/>
</dbReference>
<dbReference type="Proteomes" id="UP000317494">
    <property type="component" value="Unassembled WGS sequence"/>
</dbReference>
<dbReference type="GO" id="GO:0000209">
    <property type="term" value="P:protein polyubiquitination"/>
    <property type="evidence" value="ECO:0007669"/>
    <property type="project" value="InterPro"/>
</dbReference>
<keyword evidence="9" id="KW-1185">Reference proteome</keyword>
<evidence type="ECO:0000313" key="8">
    <source>
        <dbReference type="EMBL" id="TPX54063.1"/>
    </source>
</evidence>
<dbReference type="AlphaFoldDB" id="A0A507DQV9"/>
<feature type="region of interest" description="Disordered" evidence="6">
    <location>
        <begin position="442"/>
        <end position="461"/>
    </location>
</feature>
<protein>
    <recommendedName>
        <fullName evidence="2">HECT-type E3 ubiquitin transferase</fullName>
        <ecNumber evidence="2">2.3.2.26</ecNumber>
    </recommendedName>
</protein>
<evidence type="ECO:0000313" key="9">
    <source>
        <dbReference type="Proteomes" id="UP000317494"/>
    </source>
</evidence>
<dbReference type="InterPro" id="IPR044611">
    <property type="entry name" value="E3A/B/C-like"/>
</dbReference>
<dbReference type="FunFam" id="3.30.2160.10:FF:000002">
    <property type="entry name" value="Putative Ubiquitin-protein ligase E3C"/>
    <property type="match status" value="1"/>
</dbReference>
<dbReference type="EC" id="2.3.2.26" evidence="2"/>
<dbReference type="PROSITE" id="PS50237">
    <property type="entry name" value="HECT"/>
    <property type="match status" value="1"/>
</dbReference>
<dbReference type="EMBL" id="QEAN01000009">
    <property type="protein sequence ID" value="TPX54063.1"/>
    <property type="molecule type" value="Genomic_DNA"/>
</dbReference>
<comment type="caution">
    <text evidence="8">The sequence shown here is derived from an EMBL/GenBank/DDBJ whole genome shotgun (WGS) entry which is preliminary data.</text>
</comment>
<reference evidence="8 9" key="1">
    <citation type="journal article" date="2019" name="Sci. Rep.">
        <title>Comparative genomics of chytrid fungi reveal insights into the obligate biotrophic and pathogenic lifestyle of Synchytrium endobioticum.</title>
        <authorList>
            <person name="van de Vossenberg B.T.L.H."/>
            <person name="Warris S."/>
            <person name="Nguyen H.D.T."/>
            <person name="van Gent-Pelzer M.P.E."/>
            <person name="Joly D.L."/>
            <person name="van de Geest H.C."/>
            <person name="Bonants P.J.M."/>
            <person name="Smith D.S."/>
            <person name="Levesque C.A."/>
            <person name="van der Lee T.A.J."/>
        </authorList>
    </citation>
    <scope>NUCLEOTIDE SEQUENCE [LARGE SCALE GENOMIC DNA]</scope>
    <source>
        <strain evidence="8 9">MB42</strain>
    </source>
</reference>
<dbReference type="Gene3D" id="3.30.2410.10">
    <property type="entry name" value="Hect, E3 ligase catalytic domain"/>
    <property type="match status" value="1"/>
</dbReference>
<keyword evidence="4 5" id="KW-0833">Ubl conjugation pathway</keyword>
<dbReference type="CDD" id="cd00078">
    <property type="entry name" value="HECTc"/>
    <property type="match status" value="1"/>
</dbReference>
<feature type="active site" description="Glycyl thioester intermediate" evidence="5">
    <location>
        <position position="1031"/>
    </location>
</feature>
<comment type="catalytic activity">
    <reaction evidence="1">
        <text>S-ubiquitinyl-[E2 ubiquitin-conjugating enzyme]-L-cysteine + [acceptor protein]-L-lysine = [E2 ubiquitin-conjugating enzyme]-L-cysteine + N(6)-ubiquitinyl-[acceptor protein]-L-lysine.</text>
        <dbReference type="EC" id="2.3.2.26"/>
    </reaction>
</comment>
<dbReference type="SUPFAM" id="SSF56204">
    <property type="entry name" value="Hect, E3 ligase catalytic domain"/>
    <property type="match status" value="1"/>
</dbReference>
<dbReference type="InterPro" id="IPR035983">
    <property type="entry name" value="Hect_E3_ubiquitin_ligase"/>
</dbReference>
<organism evidence="8 9">
    <name type="scientific">Synchytrium endobioticum</name>
    <dbReference type="NCBI Taxonomy" id="286115"/>
    <lineage>
        <taxon>Eukaryota</taxon>
        <taxon>Fungi</taxon>
        <taxon>Fungi incertae sedis</taxon>
        <taxon>Chytridiomycota</taxon>
        <taxon>Chytridiomycota incertae sedis</taxon>
        <taxon>Chytridiomycetes</taxon>
        <taxon>Synchytriales</taxon>
        <taxon>Synchytriaceae</taxon>
        <taxon>Synchytrium</taxon>
    </lineage>
</organism>
<dbReference type="GO" id="GO:0061630">
    <property type="term" value="F:ubiquitin protein ligase activity"/>
    <property type="evidence" value="ECO:0007669"/>
    <property type="project" value="UniProtKB-EC"/>
</dbReference>
<dbReference type="Gene3D" id="3.90.1750.10">
    <property type="entry name" value="Hect, E3 ligase catalytic domains"/>
    <property type="match status" value="1"/>
</dbReference>
<dbReference type="InterPro" id="IPR000569">
    <property type="entry name" value="HECT_dom"/>
</dbReference>
<feature type="domain" description="HECT" evidence="7">
    <location>
        <begin position="697"/>
        <end position="1063"/>
    </location>
</feature>
<dbReference type="VEuPathDB" id="FungiDB:SeMB42_g00467"/>
<evidence type="ECO:0000256" key="6">
    <source>
        <dbReference type="SAM" id="MobiDB-lite"/>
    </source>
</evidence>
<dbReference type="Pfam" id="PF00632">
    <property type="entry name" value="HECT"/>
    <property type="match status" value="1"/>
</dbReference>
<evidence type="ECO:0000256" key="4">
    <source>
        <dbReference type="ARBA" id="ARBA00022786"/>
    </source>
</evidence>
<dbReference type="PANTHER" id="PTHR45700">
    <property type="entry name" value="UBIQUITIN-PROTEIN LIGASE E3C"/>
    <property type="match status" value="1"/>
</dbReference>
<dbReference type="SMART" id="SM00119">
    <property type="entry name" value="HECTc"/>
    <property type="match status" value="1"/>
</dbReference>
<evidence type="ECO:0000256" key="3">
    <source>
        <dbReference type="ARBA" id="ARBA00022679"/>
    </source>
</evidence>